<dbReference type="EMBL" id="FZOB01000011">
    <property type="protein sequence ID" value="SNR85830.1"/>
    <property type="molecule type" value="Genomic_DNA"/>
</dbReference>
<accession>A0A238ZR59</accession>
<name>A0A238ZR59_9BACT</name>
<dbReference type="PANTHER" id="PTHR33202">
    <property type="entry name" value="ZINC UPTAKE REGULATION PROTEIN"/>
    <property type="match status" value="1"/>
</dbReference>
<dbReference type="GO" id="GO:0045892">
    <property type="term" value="P:negative regulation of DNA-templated transcription"/>
    <property type="evidence" value="ECO:0007669"/>
    <property type="project" value="TreeGrafter"/>
</dbReference>
<dbReference type="GO" id="GO:0000976">
    <property type="term" value="F:transcription cis-regulatory region binding"/>
    <property type="evidence" value="ECO:0007669"/>
    <property type="project" value="TreeGrafter"/>
</dbReference>
<keyword evidence="3 7" id="KW-0862">Zinc</keyword>
<keyword evidence="6" id="KW-0804">Transcription</keyword>
<dbReference type="InterPro" id="IPR036390">
    <property type="entry name" value="WH_DNA-bd_sf"/>
</dbReference>
<keyword evidence="4" id="KW-0805">Transcription regulation</keyword>
<dbReference type="GO" id="GO:0003700">
    <property type="term" value="F:DNA-binding transcription factor activity"/>
    <property type="evidence" value="ECO:0007669"/>
    <property type="project" value="InterPro"/>
</dbReference>
<evidence type="ECO:0000256" key="6">
    <source>
        <dbReference type="ARBA" id="ARBA00023163"/>
    </source>
</evidence>
<protein>
    <submittedName>
        <fullName evidence="9">Fur family transcriptional regulator, peroxide stress response regulator</fullName>
    </submittedName>
</protein>
<sequence>MEMIDKLVERFKEITRAKGLKVTPQRVAIYRELVSRYDHPSAEEIYEALKNKFAGISLATVYRTLTNLEKIGLAQKVATVNGIARFDGNVKPHSHFICTECGRVIDIDCKVEIDTKKLEDMNLCVEKCEFVCYGICDKCQH</sequence>
<dbReference type="CDD" id="cd07153">
    <property type="entry name" value="Fur_like"/>
    <property type="match status" value="1"/>
</dbReference>
<gene>
    <name evidence="9" type="ORF">SAMN06265340_11115</name>
</gene>
<evidence type="ECO:0000256" key="1">
    <source>
        <dbReference type="ARBA" id="ARBA00007957"/>
    </source>
</evidence>
<proteinExistence type="inferred from homology"/>
<dbReference type="Proteomes" id="UP000198405">
    <property type="component" value="Unassembled WGS sequence"/>
</dbReference>
<dbReference type="SUPFAM" id="SSF46785">
    <property type="entry name" value="Winged helix' DNA-binding domain"/>
    <property type="match status" value="1"/>
</dbReference>
<evidence type="ECO:0000256" key="5">
    <source>
        <dbReference type="ARBA" id="ARBA00023125"/>
    </source>
</evidence>
<comment type="cofactor">
    <cofactor evidence="7">
        <name>Zn(2+)</name>
        <dbReference type="ChEBI" id="CHEBI:29105"/>
    </cofactor>
    <text evidence="7">Binds 1 zinc ion per subunit.</text>
</comment>
<feature type="binding site" evidence="7">
    <location>
        <position position="101"/>
    </location>
    <ligand>
        <name>Zn(2+)</name>
        <dbReference type="ChEBI" id="CHEBI:29105"/>
    </ligand>
</feature>
<evidence type="ECO:0000256" key="7">
    <source>
        <dbReference type="PIRSR" id="PIRSR602481-1"/>
    </source>
</evidence>
<comment type="similarity">
    <text evidence="1">Belongs to the Fur family.</text>
</comment>
<keyword evidence="7" id="KW-0479">Metal-binding</keyword>
<dbReference type="Gene3D" id="1.10.10.10">
    <property type="entry name" value="Winged helix-like DNA-binding domain superfamily/Winged helix DNA-binding domain"/>
    <property type="match status" value="1"/>
</dbReference>
<feature type="binding site" evidence="7">
    <location>
        <position position="98"/>
    </location>
    <ligand>
        <name>Zn(2+)</name>
        <dbReference type="ChEBI" id="CHEBI:29105"/>
    </ligand>
</feature>
<feature type="binding site" evidence="8">
    <location>
        <position position="112"/>
    </location>
    <ligand>
        <name>Fe cation</name>
        <dbReference type="ChEBI" id="CHEBI:24875"/>
    </ligand>
</feature>
<evidence type="ECO:0000256" key="3">
    <source>
        <dbReference type="ARBA" id="ARBA00022833"/>
    </source>
</evidence>
<dbReference type="RefSeq" id="WP_245807363.1">
    <property type="nucleotide sequence ID" value="NZ_FZOB01000011.1"/>
</dbReference>
<evidence type="ECO:0000256" key="4">
    <source>
        <dbReference type="ARBA" id="ARBA00023015"/>
    </source>
</evidence>
<dbReference type="InterPro" id="IPR002481">
    <property type="entry name" value="FUR"/>
</dbReference>
<evidence type="ECO:0000313" key="10">
    <source>
        <dbReference type="Proteomes" id="UP000198405"/>
    </source>
</evidence>
<organism evidence="9 10">
    <name type="scientific">Desulfurobacterium atlanticum</name>
    <dbReference type="NCBI Taxonomy" id="240169"/>
    <lineage>
        <taxon>Bacteria</taxon>
        <taxon>Pseudomonadati</taxon>
        <taxon>Aquificota</taxon>
        <taxon>Aquificia</taxon>
        <taxon>Desulfurobacteriales</taxon>
        <taxon>Desulfurobacteriaceae</taxon>
        <taxon>Desulfurobacterium</taxon>
    </lineage>
</organism>
<evidence type="ECO:0000256" key="2">
    <source>
        <dbReference type="ARBA" id="ARBA00022491"/>
    </source>
</evidence>
<dbReference type="PANTHER" id="PTHR33202:SF7">
    <property type="entry name" value="FERRIC UPTAKE REGULATION PROTEIN"/>
    <property type="match status" value="1"/>
</dbReference>
<keyword evidence="5" id="KW-0238">DNA-binding</keyword>
<dbReference type="Gene3D" id="3.30.1490.190">
    <property type="match status" value="1"/>
</dbReference>
<comment type="cofactor">
    <cofactor evidence="8">
        <name>Mn(2+)</name>
        <dbReference type="ChEBI" id="CHEBI:29035"/>
    </cofactor>
    <cofactor evidence="8">
        <name>Fe(2+)</name>
        <dbReference type="ChEBI" id="CHEBI:29033"/>
    </cofactor>
    <text evidence="8">Binds 1 Mn(2+) or Fe(2+) ion per subunit.</text>
</comment>
<feature type="binding site" evidence="7">
    <location>
        <position position="139"/>
    </location>
    <ligand>
        <name>Zn(2+)</name>
        <dbReference type="ChEBI" id="CHEBI:29105"/>
    </ligand>
</feature>
<reference evidence="10" key="1">
    <citation type="submission" date="2017-06" db="EMBL/GenBank/DDBJ databases">
        <authorList>
            <person name="Varghese N."/>
            <person name="Submissions S."/>
        </authorList>
    </citation>
    <scope>NUCLEOTIDE SEQUENCE [LARGE SCALE GENOMIC DNA]</scope>
    <source>
        <strain evidence="10">DSM 15668</strain>
    </source>
</reference>
<evidence type="ECO:0000313" key="9">
    <source>
        <dbReference type="EMBL" id="SNR85830.1"/>
    </source>
</evidence>
<keyword evidence="10" id="KW-1185">Reference proteome</keyword>
<dbReference type="GO" id="GO:0008270">
    <property type="term" value="F:zinc ion binding"/>
    <property type="evidence" value="ECO:0007669"/>
    <property type="project" value="TreeGrafter"/>
</dbReference>
<evidence type="ECO:0000256" key="8">
    <source>
        <dbReference type="PIRSR" id="PIRSR602481-2"/>
    </source>
</evidence>
<keyword evidence="8" id="KW-0408">Iron</keyword>
<dbReference type="AlphaFoldDB" id="A0A238ZR59"/>
<dbReference type="GO" id="GO:1900376">
    <property type="term" value="P:regulation of secondary metabolite biosynthetic process"/>
    <property type="evidence" value="ECO:0007669"/>
    <property type="project" value="TreeGrafter"/>
</dbReference>
<keyword evidence="2" id="KW-0678">Repressor</keyword>
<dbReference type="InterPro" id="IPR036388">
    <property type="entry name" value="WH-like_DNA-bd_sf"/>
</dbReference>
<dbReference type="InterPro" id="IPR043135">
    <property type="entry name" value="Fur_C"/>
</dbReference>
<dbReference type="Pfam" id="PF01475">
    <property type="entry name" value="FUR"/>
    <property type="match status" value="1"/>
</dbReference>
<feature type="binding site" evidence="7">
    <location>
        <position position="136"/>
    </location>
    <ligand>
        <name>Zn(2+)</name>
        <dbReference type="ChEBI" id="CHEBI:29105"/>
    </ligand>
</feature>